<name>A0A420CPW2_9FLAO</name>
<evidence type="ECO:0000313" key="2">
    <source>
        <dbReference type="EMBL" id="RKE80416.1"/>
    </source>
</evidence>
<evidence type="ECO:0008006" key="5">
    <source>
        <dbReference type="Google" id="ProtNLM"/>
    </source>
</evidence>
<gene>
    <name evidence="2" type="ORF">BXY58_2940</name>
    <name evidence="1" type="ORF">GCM10007332_27660</name>
</gene>
<dbReference type="EMBL" id="RAQH01000009">
    <property type="protein sequence ID" value="RKE80416.1"/>
    <property type="molecule type" value="Genomic_DNA"/>
</dbReference>
<evidence type="ECO:0000313" key="1">
    <source>
        <dbReference type="EMBL" id="GGG63881.1"/>
    </source>
</evidence>
<dbReference type="Proteomes" id="UP000658202">
    <property type="component" value="Unassembled WGS sequence"/>
</dbReference>
<reference evidence="1" key="1">
    <citation type="journal article" date="2014" name="Int. J. Syst. Evol. Microbiol.">
        <title>Complete genome of a new Firmicutes species belonging to the dominant human colonic microbiota ('Ruminococcus bicirculans') reveals two chromosomes and a selective capacity to utilize plant glucans.</title>
        <authorList>
            <consortium name="NISC Comparative Sequencing Program"/>
            <person name="Wegmann U."/>
            <person name="Louis P."/>
            <person name="Goesmann A."/>
            <person name="Henrissat B."/>
            <person name="Duncan S.H."/>
            <person name="Flint H.J."/>
        </authorList>
    </citation>
    <scope>NUCLEOTIDE SEQUENCE</scope>
    <source>
        <strain evidence="1">CCM 8490</strain>
    </source>
</reference>
<evidence type="ECO:0000313" key="3">
    <source>
        <dbReference type="Proteomes" id="UP000285906"/>
    </source>
</evidence>
<dbReference type="OrthoDB" id="1493140at2"/>
<dbReference type="RefSeq" id="WP_120214499.1">
    <property type="nucleotide sequence ID" value="NZ_BMCW01000007.1"/>
</dbReference>
<dbReference type="EMBL" id="BMCW01000007">
    <property type="protein sequence ID" value="GGG63881.1"/>
    <property type="molecule type" value="Genomic_DNA"/>
</dbReference>
<dbReference type="Proteomes" id="UP000285906">
    <property type="component" value="Unassembled WGS sequence"/>
</dbReference>
<sequence length="168" mass="19448">MQKICFFFALLIVNLGYGQSTNSIVQANLDYEPYCNVRFQYCVDYPKQLMTPEPESSNGDGRIFINQKNEETLRVFGRNNLDAEGRTISLKQQFDADLKSLAKNTATKITYQKRGKTFFVISGYKNGKIFYQKTILKNDAFAYAILQYDENERTVFDKVSTNIFKSFK</sequence>
<organism evidence="2 3">
    <name type="scientific">Epilithonimonas arachidiradicis</name>
    <dbReference type="NCBI Taxonomy" id="1617282"/>
    <lineage>
        <taxon>Bacteria</taxon>
        <taxon>Pseudomonadati</taxon>
        <taxon>Bacteroidota</taxon>
        <taxon>Flavobacteriia</taxon>
        <taxon>Flavobacteriales</taxon>
        <taxon>Weeksellaceae</taxon>
        <taxon>Chryseobacterium group</taxon>
        <taxon>Epilithonimonas</taxon>
    </lineage>
</organism>
<accession>A0A420CPW2</accession>
<comment type="caution">
    <text evidence="2">The sequence shown here is derived from an EMBL/GenBank/DDBJ whole genome shotgun (WGS) entry which is preliminary data.</text>
</comment>
<dbReference type="AlphaFoldDB" id="A0A420CPW2"/>
<reference evidence="2 3" key="2">
    <citation type="submission" date="2018-09" db="EMBL/GenBank/DDBJ databases">
        <title>Genomic Encyclopedia of Archaeal and Bacterial Type Strains, Phase II (KMG-II): from individual species to whole genera.</title>
        <authorList>
            <person name="Goeker M."/>
        </authorList>
    </citation>
    <scope>NUCLEOTIDE SEQUENCE [LARGE SCALE GENOMIC DNA]</scope>
    <source>
        <strain evidence="2 3">DSM 27620</strain>
    </source>
</reference>
<protein>
    <recommendedName>
        <fullName evidence="5">PsbP protein</fullName>
    </recommendedName>
</protein>
<reference evidence="1" key="4">
    <citation type="submission" date="2024-05" db="EMBL/GenBank/DDBJ databases">
        <authorList>
            <person name="Sun Q."/>
            <person name="Sedlacek I."/>
        </authorList>
    </citation>
    <scope>NUCLEOTIDE SEQUENCE</scope>
    <source>
        <strain evidence="1">CCM 8490</strain>
    </source>
</reference>
<keyword evidence="4" id="KW-1185">Reference proteome</keyword>
<proteinExistence type="predicted"/>
<reference evidence="4" key="3">
    <citation type="journal article" date="2019" name="Int. J. Syst. Evol. Microbiol.">
        <title>The Global Catalogue of Microorganisms (GCM) 10K type strain sequencing project: providing services to taxonomists for standard genome sequencing and annotation.</title>
        <authorList>
            <consortium name="The Broad Institute Genomics Platform"/>
            <consortium name="The Broad Institute Genome Sequencing Center for Infectious Disease"/>
            <person name="Wu L."/>
            <person name="Ma J."/>
        </authorList>
    </citation>
    <scope>NUCLEOTIDE SEQUENCE [LARGE SCALE GENOMIC DNA]</scope>
    <source>
        <strain evidence="4">CCM 8490</strain>
    </source>
</reference>
<evidence type="ECO:0000313" key="4">
    <source>
        <dbReference type="Proteomes" id="UP000658202"/>
    </source>
</evidence>